<reference evidence="1" key="1">
    <citation type="submission" date="2018-08" db="EMBL/GenBank/DDBJ databases">
        <title>Identification of Burkholderia cepacia strains that express a Burkholderia pseudomallei-like capsular polysaccharide.</title>
        <authorList>
            <person name="Burtnick M.N."/>
            <person name="Vongsouvath M."/>
            <person name="Newton P."/>
            <person name="Wuthiekanun V."/>
            <person name="Limmathurotsakul D."/>
            <person name="Brett P.J."/>
            <person name="Chantratita N."/>
            <person name="Dance D.A."/>
        </authorList>
    </citation>
    <scope>NUCLEOTIDE SEQUENCE</scope>
    <source>
        <strain evidence="1">SBXCC001</strain>
    </source>
</reference>
<organism evidence="1 2">
    <name type="scientific">Burkholderia thailandensis</name>
    <dbReference type="NCBI Taxonomy" id="57975"/>
    <lineage>
        <taxon>Bacteria</taxon>
        <taxon>Pseudomonadati</taxon>
        <taxon>Pseudomonadota</taxon>
        <taxon>Betaproteobacteria</taxon>
        <taxon>Burkholderiales</taxon>
        <taxon>Burkholderiaceae</taxon>
        <taxon>Burkholderia</taxon>
        <taxon>pseudomallei group</taxon>
    </lineage>
</organism>
<dbReference type="AlphaFoldDB" id="A0AAW9CY46"/>
<proteinExistence type="predicted"/>
<dbReference type="EMBL" id="QXCT01000001">
    <property type="protein sequence ID" value="MDW9252684.1"/>
    <property type="molecule type" value="Genomic_DNA"/>
</dbReference>
<name>A0AAW9CY46_BURTH</name>
<gene>
    <name evidence="1" type="ORF">C7S16_5806</name>
</gene>
<evidence type="ECO:0000313" key="1">
    <source>
        <dbReference type="EMBL" id="MDW9252684.1"/>
    </source>
</evidence>
<sequence length="47" mass="5557">MRMLDRAPFFEFFAGFLRIKINPSVYYALLPLQYSSSRIENESKVPI</sequence>
<evidence type="ECO:0000313" key="2">
    <source>
        <dbReference type="Proteomes" id="UP001272137"/>
    </source>
</evidence>
<accession>A0AAW9CY46</accession>
<comment type="caution">
    <text evidence="1">The sequence shown here is derived from an EMBL/GenBank/DDBJ whole genome shotgun (WGS) entry which is preliminary data.</text>
</comment>
<dbReference type="Proteomes" id="UP001272137">
    <property type="component" value="Unassembled WGS sequence"/>
</dbReference>
<protein>
    <submittedName>
        <fullName evidence="1">Uncharacterized protein</fullName>
    </submittedName>
</protein>